<geneLocation type="plasmid" evidence="3 5">
    <name>pRho-VOC14-C342</name>
</geneLocation>
<evidence type="ECO:0000313" key="3">
    <source>
        <dbReference type="EMBL" id="WLF51234.1"/>
    </source>
</evidence>
<dbReference type="AlphaFoldDB" id="A0AAX3YT44"/>
<evidence type="ECO:0000256" key="1">
    <source>
        <dbReference type="SAM" id="MobiDB-lite"/>
    </source>
</evidence>
<dbReference type="Proteomes" id="UP001231166">
    <property type="component" value="Plasmid pRho-VOC14-C342"/>
</dbReference>
<gene>
    <name evidence="2" type="ORF">O4328_39245</name>
    <name evidence="3" type="ORF">Q5707_38375</name>
</gene>
<reference evidence="3" key="2">
    <citation type="submission" date="2023-07" db="EMBL/GenBank/DDBJ databases">
        <title>Genomic analysis of Rhodococcus opacus VOC-14 with glycol ethers degradation activity.</title>
        <authorList>
            <person name="Narkevich D.A."/>
            <person name="Hlushen A.M."/>
            <person name="Akhremchuk A.E."/>
            <person name="Sikolenko M.A."/>
            <person name="Valentovich L.N."/>
        </authorList>
    </citation>
    <scope>NUCLEOTIDE SEQUENCE</scope>
    <source>
        <strain evidence="3">VOC-14</strain>
        <plasmid evidence="3">pRho-VOC14-C342</plasmid>
    </source>
</reference>
<evidence type="ECO:0000313" key="5">
    <source>
        <dbReference type="Proteomes" id="UP001231166"/>
    </source>
</evidence>
<keyword evidence="3" id="KW-0614">Plasmid</keyword>
<keyword evidence="4" id="KW-1185">Reference proteome</keyword>
<proteinExistence type="predicted"/>
<sequence length="352" mass="37803">MSSAIDIIDDHDVVDPNAGPCTEQEARELVREVAEAAVRFEDAMQQIFRRRAWEPLGYDNPQDLILGEFKDGGLINPRTGKPYGRAHIYRMARTALFLHEVSSRAGVDATELDVAEKALRAARENGVDDVTMLTQIENRVIAAADSGEQPDSEAVQEIVESVIAEAAGRAPAPAVTEESTPSGAVSDADDTSGDTTPAPPAPPATPSTSTGDVPLASDGDDPTDWPNADPHRERDASADVNLDDPFGTFGVQTAGAMAPDGGTSWAEALAGADDFIHFTDTLRAINDMGRKLPEVPQVAEKLPEFLDACDDSELTAFSEQLDDVDMLLQEIPRIREAIRAIQESAQERAELM</sequence>
<organism evidence="3 5">
    <name type="scientific">Rhodococcus opacus</name>
    <name type="common">Nocardia opaca</name>
    <dbReference type="NCBI Taxonomy" id="37919"/>
    <lineage>
        <taxon>Bacteria</taxon>
        <taxon>Bacillati</taxon>
        <taxon>Actinomycetota</taxon>
        <taxon>Actinomycetes</taxon>
        <taxon>Mycobacteriales</taxon>
        <taxon>Nocardiaceae</taxon>
        <taxon>Rhodococcus</taxon>
    </lineage>
</organism>
<dbReference type="EMBL" id="CP130954">
    <property type="protein sequence ID" value="WLF51234.1"/>
    <property type="molecule type" value="Genomic_DNA"/>
</dbReference>
<evidence type="ECO:0000313" key="2">
    <source>
        <dbReference type="EMBL" id="MCZ4589607.1"/>
    </source>
</evidence>
<evidence type="ECO:0000313" key="4">
    <source>
        <dbReference type="Proteomes" id="UP001066327"/>
    </source>
</evidence>
<accession>A0AAX3YT44</accession>
<dbReference type="EMBL" id="JAPWIS010000034">
    <property type="protein sequence ID" value="MCZ4589607.1"/>
    <property type="molecule type" value="Genomic_DNA"/>
</dbReference>
<dbReference type="Proteomes" id="UP001066327">
    <property type="component" value="Unassembled WGS sequence"/>
</dbReference>
<protein>
    <submittedName>
        <fullName evidence="3">Uncharacterized protein</fullName>
    </submittedName>
</protein>
<reference evidence="2" key="1">
    <citation type="submission" date="2022-12" db="EMBL/GenBank/DDBJ databases">
        <authorList>
            <person name="Krivoruchko A.V."/>
            <person name="Elkin A."/>
        </authorList>
    </citation>
    <scope>NUCLEOTIDE SEQUENCE</scope>
    <source>
        <strain evidence="2">IEGM 249</strain>
    </source>
</reference>
<feature type="region of interest" description="Disordered" evidence="1">
    <location>
        <begin position="168"/>
        <end position="247"/>
    </location>
</feature>
<dbReference type="RefSeq" id="WP_269592574.1">
    <property type="nucleotide sequence ID" value="NZ_CP130954.1"/>
</dbReference>
<name>A0AAX3YT44_RHOOP</name>